<dbReference type="AlphaFoldDB" id="A0A3M2U4Q4"/>
<protein>
    <submittedName>
        <fullName evidence="1">Uncharacterized protein</fullName>
    </submittedName>
</protein>
<accession>A0A3M2U4Q4</accession>
<organism evidence="1 2">
    <name type="scientific">Pseudomonas syringae pv. maculicola</name>
    <dbReference type="NCBI Taxonomy" id="59511"/>
    <lineage>
        <taxon>Bacteria</taxon>
        <taxon>Pseudomonadati</taxon>
        <taxon>Pseudomonadota</taxon>
        <taxon>Gammaproteobacteria</taxon>
        <taxon>Pseudomonadales</taxon>
        <taxon>Pseudomonadaceae</taxon>
        <taxon>Pseudomonas</taxon>
    </lineage>
</organism>
<reference evidence="1 2" key="1">
    <citation type="submission" date="2018-08" db="EMBL/GenBank/DDBJ databases">
        <title>Recombination of ecologically and evolutionarily significant loci maintains genetic cohesion in the Pseudomonas syringae species complex.</title>
        <authorList>
            <person name="Dillon M."/>
            <person name="Thakur S."/>
            <person name="Almeida R.N.D."/>
            <person name="Weir B.S."/>
            <person name="Guttman D.S."/>
        </authorList>
    </citation>
    <scope>NUCLEOTIDE SEQUENCE [LARGE SCALE GENOMIC DNA]</scope>
    <source>
        <strain evidence="1 2">88_10</strain>
    </source>
</reference>
<gene>
    <name evidence="1" type="ORF">APX70_06308</name>
</gene>
<evidence type="ECO:0000313" key="2">
    <source>
        <dbReference type="Proteomes" id="UP000282378"/>
    </source>
</evidence>
<dbReference type="EMBL" id="RBNL01004860">
    <property type="protein sequence ID" value="RML21984.1"/>
    <property type="molecule type" value="Genomic_DNA"/>
</dbReference>
<comment type="caution">
    <text evidence="1">The sequence shown here is derived from an EMBL/GenBank/DDBJ whole genome shotgun (WGS) entry which is preliminary data.</text>
</comment>
<dbReference type="Proteomes" id="UP000282378">
    <property type="component" value="Unassembled WGS sequence"/>
</dbReference>
<evidence type="ECO:0000313" key="1">
    <source>
        <dbReference type="EMBL" id="RML21984.1"/>
    </source>
</evidence>
<feature type="non-terminal residue" evidence="1">
    <location>
        <position position="1"/>
    </location>
</feature>
<sequence>TSADLTRQFFKTKYNVDYVDDASNPLNNLNVFLEKRVWTATESKPFLL</sequence>
<proteinExistence type="predicted"/>
<name>A0A3M2U4Q4_PSEYM</name>